<keyword evidence="2 7" id="KW-0547">Nucleotide-binding</keyword>
<dbReference type="InterPro" id="IPR027417">
    <property type="entry name" value="P-loop_NTPase"/>
</dbReference>
<keyword evidence="5 7" id="KW-0505">Motor protein</keyword>
<feature type="domain" description="Kinesin motor" evidence="10">
    <location>
        <begin position="232"/>
        <end position="569"/>
    </location>
</feature>
<feature type="coiled-coil region" evidence="8">
    <location>
        <begin position="1010"/>
        <end position="1104"/>
    </location>
</feature>
<evidence type="ECO:0000256" key="8">
    <source>
        <dbReference type="SAM" id="Coils"/>
    </source>
</evidence>
<dbReference type="Proteomes" id="UP001497392">
    <property type="component" value="Unassembled WGS sequence"/>
</dbReference>
<dbReference type="InterPro" id="IPR044986">
    <property type="entry name" value="KIF15/KIN-12"/>
</dbReference>
<evidence type="ECO:0000256" key="3">
    <source>
        <dbReference type="ARBA" id="ARBA00022840"/>
    </source>
</evidence>
<dbReference type="InterPro" id="IPR019821">
    <property type="entry name" value="Kinesin_motor_CS"/>
</dbReference>
<reference evidence="11 12" key="1">
    <citation type="submission" date="2024-06" db="EMBL/GenBank/DDBJ databases">
        <authorList>
            <person name="Kraege A."/>
            <person name="Thomma B."/>
        </authorList>
    </citation>
    <scope>NUCLEOTIDE SEQUENCE [LARGE SCALE GENOMIC DNA]</scope>
</reference>
<dbReference type="InterPro" id="IPR036961">
    <property type="entry name" value="Kinesin_motor_dom_sf"/>
</dbReference>
<evidence type="ECO:0000256" key="4">
    <source>
        <dbReference type="ARBA" id="ARBA00023054"/>
    </source>
</evidence>
<dbReference type="PROSITE" id="PS00411">
    <property type="entry name" value="KINESIN_MOTOR_1"/>
    <property type="match status" value="1"/>
</dbReference>
<gene>
    <name evidence="11" type="primary">g181</name>
    <name evidence="11" type="ORF">VP750_LOCUS154</name>
</gene>
<evidence type="ECO:0000256" key="1">
    <source>
        <dbReference type="ARBA" id="ARBA00022701"/>
    </source>
</evidence>
<feature type="coiled-coil region" evidence="8">
    <location>
        <begin position="742"/>
        <end position="983"/>
    </location>
</feature>
<organism evidence="11 12">
    <name type="scientific">Coccomyxa viridis</name>
    <dbReference type="NCBI Taxonomy" id="1274662"/>
    <lineage>
        <taxon>Eukaryota</taxon>
        <taxon>Viridiplantae</taxon>
        <taxon>Chlorophyta</taxon>
        <taxon>core chlorophytes</taxon>
        <taxon>Trebouxiophyceae</taxon>
        <taxon>Trebouxiophyceae incertae sedis</taxon>
        <taxon>Coccomyxaceae</taxon>
        <taxon>Coccomyxa</taxon>
    </lineage>
</organism>
<keyword evidence="4 8" id="KW-0175">Coiled coil</keyword>
<evidence type="ECO:0000256" key="5">
    <source>
        <dbReference type="ARBA" id="ARBA00023175"/>
    </source>
</evidence>
<evidence type="ECO:0000256" key="7">
    <source>
        <dbReference type="PROSITE-ProRule" id="PRU00283"/>
    </source>
</evidence>
<dbReference type="SUPFAM" id="SSF52540">
    <property type="entry name" value="P-loop containing nucleoside triphosphate hydrolases"/>
    <property type="match status" value="1"/>
</dbReference>
<comment type="similarity">
    <text evidence="6">Belongs to the TRAFAC class myosin-kinesin ATPase superfamily. Kinesin family. KIN-12 subfamily.</text>
</comment>
<evidence type="ECO:0000256" key="9">
    <source>
        <dbReference type="SAM" id="MobiDB-lite"/>
    </source>
</evidence>
<evidence type="ECO:0000256" key="2">
    <source>
        <dbReference type="ARBA" id="ARBA00022741"/>
    </source>
</evidence>
<evidence type="ECO:0000313" key="11">
    <source>
        <dbReference type="EMBL" id="CAL5218495.1"/>
    </source>
</evidence>
<evidence type="ECO:0000259" key="10">
    <source>
        <dbReference type="PROSITE" id="PS50067"/>
    </source>
</evidence>
<dbReference type="Gene3D" id="3.40.850.10">
    <property type="entry name" value="Kinesin motor domain"/>
    <property type="match status" value="1"/>
</dbReference>
<comment type="caution">
    <text evidence="11">The sequence shown here is derived from an EMBL/GenBank/DDBJ whole genome shotgun (WGS) entry which is preliminary data.</text>
</comment>
<protein>
    <submittedName>
        <fullName evidence="11">G181 protein</fullName>
    </submittedName>
</protein>
<feature type="compositionally biased region" description="Basic and acidic residues" evidence="9">
    <location>
        <begin position="52"/>
        <end position="65"/>
    </location>
</feature>
<dbReference type="SMART" id="SM00129">
    <property type="entry name" value="KISc"/>
    <property type="match status" value="1"/>
</dbReference>
<feature type="coiled-coil region" evidence="8">
    <location>
        <begin position="576"/>
        <end position="603"/>
    </location>
</feature>
<evidence type="ECO:0000313" key="12">
    <source>
        <dbReference type="Proteomes" id="UP001497392"/>
    </source>
</evidence>
<dbReference type="EMBL" id="CAXHTA020000001">
    <property type="protein sequence ID" value="CAL5218495.1"/>
    <property type="molecule type" value="Genomic_DNA"/>
</dbReference>
<feature type="region of interest" description="Disordered" evidence="9">
    <location>
        <begin position="181"/>
        <end position="213"/>
    </location>
</feature>
<dbReference type="PRINTS" id="PR00380">
    <property type="entry name" value="KINESINHEAVY"/>
</dbReference>
<proteinExistence type="inferred from homology"/>
<feature type="binding site" evidence="7">
    <location>
        <begin position="312"/>
        <end position="319"/>
    </location>
    <ligand>
        <name>ATP</name>
        <dbReference type="ChEBI" id="CHEBI:30616"/>
    </ligand>
</feature>
<sequence length="1166" mass="126912">MGLLSAFRRSSSRETNSSPVHRQSDIGSGSSEGIADPTPLRPLKLSLTPAKPRSEGLLAREEASLRKKHSASPSPSKGVAVAFRKARSRFETRSDGSTLSRAGSAAASAAPSAAASPQQAPRTPGAPYHQAQPSYEAYSPLMIGPPAARSVQWTAQPSPVRGTPPLLPSEKRNLERLQRSLHRAELGRSPADASGRPRARGQLLGASGPASLTPSRASSFCAPVSLSSGDDNLKVIVRIRPLNSREREAGGHKCIQQSNERSLAVLTSEPQHYTFDAVAGEDADQTSIFQVAGQPIVENCLAGYNSCIFAYGHTGSGKTYTMLGPQTEGGHQSQMRGLTPRVFEHLFQKIAGLNEEPGDIKRTVRCKCSFLEIYNETLTDLLSPSDGQHLQIREDANHGIYVENLCEEAVGCMEDVSSLLVRGQAARKVGETAMNRESSRSHSVFTCTLECSSTDASGVTQILHSRLNLVDLAGSERQKASGAAGERLREASSINKSLSTLGHVIMSLVDMQRGAHRHVPYRDSRLTYLLQESLGGNSKTIMMANISPSSANLAETLSTLRFAQRAKSIKNRAKVNEDTLGDLSSLQAEIARLKEQLTLARNVPQSQDARQSRQLTAAQMASTPLRDLLADPAFPTPHTGSRYTNTGGHAALVGALRREEAASRSIKRLEGELEGVRDVLRQRDMDAQRTKMIIRLKEDKIARLQSSGGPVQGSDADSQAELESLRQERALLIDKLNNHPDVRKYAAENMHLSEEVSVLREEAAADEAEALRDDVALLRTEVIRLSDEVKRLQSAPRVKEVEAAAERAAAQSAAIIEEAMAQAEETRRRAEQDTQSQAMEIVSLRDRLAEAEESKGEARQKLGAAQEHVRHLEEVIARMEQDIDAARMEASEKRAEAQGLMGVAERNAQLTADMAAAQERALQLQERAEAVEQALEERDATAEAEQLLLHRSEQTMAEQEAALGQLRDQLTEVRASHAQLEQALASSTAESQATIEALRSSMACASSEALELAQRRRTEELATLNEELEEQTRMALDAQRAAESASAELAQALQRQAAAEQQAAELEERLAAELAAQDDTRRSHMEMKEALRGILEEMAQQEEAIQADLEQKGAVILAQQRQIAVLEAAVQGSSKVSRQLQLQEEDITHMQENRSPLASPLAVKNF</sequence>
<dbReference type="PANTHER" id="PTHR37739">
    <property type="entry name" value="KINESIN-LIKE PROTEIN KIN-12D"/>
    <property type="match status" value="1"/>
</dbReference>
<evidence type="ECO:0000256" key="6">
    <source>
        <dbReference type="ARBA" id="ARBA00034488"/>
    </source>
</evidence>
<dbReference type="PROSITE" id="PS50067">
    <property type="entry name" value="KINESIN_MOTOR_2"/>
    <property type="match status" value="1"/>
</dbReference>
<keyword evidence="1" id="KW-0493">Microtubule</keyword>
<feature type="compositionally biased region" description="Polar residues" evidence="9">
    <location>
        <begin position="13"/>
        <end position="31"/>
    </location>
</feature>
<dbReference type="InterPro" id="IPR001752">
    <property type="entry name" value="Kinesin_motor_dom"/>
</dbReference>
<name>A0ABP1FF33_9CHLO</name>
<keyword evidence="12" id="KW-1185">Reference proteome</keyword>
<accession>A0ABP1FF33</accession>
<dbReference type="PANTHER" id="PTHR37739:SF8">
    <property type="entry name" value="KINESIN-LIKE PROTEIN KIN-12D"/>
    <property type="match status" value="1"/>
</dbReference>
<keyword evidence="3 7" id="KW-0067">ATP-binding</keyword>
<feature type="region of interest" description="Disordered" evidence="9">
    <location>
        <begin position="1"/>
        <end position="132"/>
    </location>
</feature>
<feature type="compositionally biased region" description="Low complexity" evidence="9">
    <location>
        <begin position="104"/>
        <end position="121"/>
    </location>
</feature>
<dbReference type="Pfam" id="PF00225">
    <property type="entry name" value="Kinesin"/>
    <property type="match status" value="1"/>
</dbReference>